<keyword evidence="1" id="KW-0472">Membrane</keyword>
<dbReference type="Proteomes" id="UP000005237">
    <property type="component" value="Unassembled WGS sequence"/>
</dbReference>
<dbReference type="AlphaFoldDB" id="A0A8R1J1F6"/>
<reference evidence="2" key="2">
    <citation type="submission" date="2022-06" db="UniProtKB">
        <authorList>
            <consortium name="EnsemblMetazoa"/>
        </authorList>
    </citation>
    <scope>IDENTIFICATION</scope>
    <source>
        <strain evidence="2">DF5081</strain>
    </source>
</reference>
<accession>A0A8R1J1F6</accession>
<organism evidence="2 3">
    <name type="scientific">Caenorhabditis japonica</name>
    <dbReference type="NCBI Taxonomy" id="281687"/>
    <lineage>
        <taxon>Eukaryota</taxon>
        <taxon>Metazoa</taxon>
        <taxon>Ecdysozoa</taxon>
        <taxon>Nematoda</taxon>
        <taxon>Chromadorea</taxon>
        <taxon>Rhabditida</taxon>
        <taxon>Rhabditina</taxon>
        <taxon>Rhabditomorpha</taxon>
        <taxon>Rhabditoidea</taxon>
        <taxon>Rhabditidae</taxon>
        <taxon>Peloderinae</taxon>
        <taxon>Caenorhabditis</taxon>
    </lineage>
</organism>
<feature type="transmembrane region" description="Helical" evidence="1">
    <location>
        <begin position="28"/>
        <end position="47"/>
    </location>
</feature>
<protein>
    <submittedName>
        <fullName evidence="2">Uncharacterized protein</fullName>
    </submittedName>
</protein>
<sequence>MQVILISLAGGQMSGAYALSPIISYFFDTSLILLILLVLPIFAFYNIRKNASLDDTERRSILFTSTLAFGIFSGYLLGPRVLSTAPTSLFFPPFLFALMFDNGLLPTPLTSLNRQSFFISFASISVFVTTLLGEEAPILKSFEIPSTGGKGPVWKKRVSPA</sequence>
<evidence type="ECO:0000313" key="2">
    <source>
        <dbReference type="EnsemblMetazoa" id="CJA42659.1"/>
    </source>
</evidence>
<keyword evidence="3" id="KW-1185">Reference proteome</keyword>
<name>A0A8R1J1F6_CAEJA</name>
<evidence type="ECO:0000313" key="3">
    <source>
        <dbReference type="Proteomes" id="UP000005237"/>
    </source>
</evidence>
<feature type="transmembrane region" description="Helical" evidence="1">
    <location>
        <begin position="59"/>
        <end position="77"/>
    </location>
</feature>
<reference evidence="3" key="1">
    <citation type="submission" date="2010-08" db="EMBL/GenBank/DDBJ databases">
        <authorList>
            <consortium name="Caenorhabditis japonica Sequencing Consortium"/>
            <person name="Wilson R.K."/>
        </authorList>
    </citation>
    <scope>NUCLEOTIDE SEQUENCE [LARGE SCALE GENOMIC DNA]</scope>
    <source>
        <strain evidence="3">DF5081</strain>
    </source>
</reference>
<dbReference type="EnsemblMetazoa" id="CJA42659.1">
    <property type="protein sequence ID" value="CJA42659.1"/>
    <property type="gene ID" value="WBGene00218507"/>
</dbReference>
<proteinExistence type="predicted"/>
<keyword evidence="1" id="KW-1133">Transmembrane helix</keyword>
<keyword evidence="1" id="KW-0812">Transmembrane</keyword>
<evidence type="ECO:0000256" key="1">
    <source>
        <dbReference type="SAM" id="Phobius"/>
    </source>
</evidence>